<dbReference type="Proteomes" id="UP000094960">
    <property type="component" value="Chromosome"/>
</dbReference>
<gene>
    <name evidence="2" type="ORF">BFF78_05740</name>
</gene>
<evidence type="ECO:0000313" key="2">
    <source>
        <dbReference type="EMBL" id="AOR30614.1"/>
    </source>
</evidence>
<dbReference type="KEGG" id="spun:BFF78_05740"/>
<feature type="region of interest" description="Disordered" evidence="1">
    <location>
        <begin position="40"/>
        <end position="64"/>
    </location>
</feature>
<feature type="compositionally biased region" description="Pro residues" evidence="1">
    <location>
        <begin position="49"/>
        <end position="59"/>
    </location>
</feature>
<protein>
    <submittedName>
        <fullName evidence="2">Uncharacterized protein</fullName>
    </submittedName>
</protein>
<accession>A0A1D7Y4Y7</accession>
<reference evidence="3" key="1">
    <citation type="submission" date="2016-09" db="EMBL/GenBank/DDBJ databases">
        <title>Streptomyces puniciscabiei strain:TW1S1 Genome sequencing and assembly.</title>
        <authorList>
            <person name="Kim M.-K."/>
            <person name="Kim S.B."/>
        </authorList>
    </citation>
    <scope>NUCLEOTIDE SEQUENCE [LARGE SCALE GENOMIC DNA]</scope>
    <source>
        <strain evidence="3">TW1S1</strain>
    </source>
</reference>
<proteinExistence type="predicted"/>
<dbReference type="RefSeq" id="WP_069777266.1">
    <property type="nucleotide sequence ID" value="NZ_CP017248.1"/>
</dbReference>
<dbReference type="EMBL" id="CP017248">
    <property type="protein sequence ID" value="AOR30614.1"/>
    <property type="molecule type" value="Genomic_DNA"/>
</dbReference>
<dbReference type="AlphaFoldDB" id="A0A1D7Y4Y7"/>
<sequence length="179" mass="18774">MSRRPPQRAVAGRTVLLAGWLFADLLLLLLVIALGSLPREQRTGATPKPTAPSSPPPSTQPAERGLVLKPCSFTVRTGSAASVRQQFGGQLRGAGVAGRTAGFVLSFGTAPDPGPGQDAANKVNSMITNGFSRFKQAPKRGYWKGGPSGQVRIDVFFLATPDGDTSFPKRCHSSDDEGG</sequence>
<evidence type="ECO:0000313" key="3">
    <source>
        <dbReference type="Proteomes" id="UP000094960"/>
    </source>
</evidence>
<evidence type="ECO:0000256" key="1">
    <source>
        <dbReference type="SAM" id="MobiDB-lite"/>
    </source>
</evidence>
<organism evidence="2 3">
    <name type="scientific">Streptomyces fodineus</name>
    <dbReference type="NCBI Taxonomy" id="1904616"/>
    <lineage>
        <taxon>Bacteria</taxon>
        <taxon>Bacillati</taxon>
        <taxon>Actinomycetota</taxon>
        <taxon>Actinomycetes</taxon>
        <taxon>Kitasatosporales</taxon>
        <taxon>Streptomycetaceae</taxon>
        <taxon>Streptomyces</taxon>
    </lineage>
</organism>
<name>A0A1D7Y4Y7_9ACTN</name>
<keyword evidence="3" id="KW-1185">Reference proteome</keyword>